<feature type="non-terminal residue" evidence="1">
    <location>
        <position position="1"/>
    </location>
</feature>
<reference evidence="1" key="1">
    <citation type="submission" date="2014-12" db="EMBL/GenBank/DDBJ databases">
        <title>Insight into the proteome of Arion vulgaris.</title>
        <authorList>
            <person name="Aradska J."/>
            <person name="Bulat T."/>
            <person name="Smidak R."/>
            <person name="Sarate P."/>
            <person name="Gangsoo J."/>
            <person name="Sialana F."/>
            <person name="Bilban M."/>
            <person name="Lubec G."/>
        </authorList>
    </citation>
    <scope>NUCLEOTIDE SEQUENCE</scope>
    <source>
        <tissue evidence="1">Skin</tissue>
    </source>
</reference>
<gene>
    <name evidence="1" type="primary">ORF27316</name>
</gene>
<accession>A0A0B6YJD3</accession>
<protein>
    <submittedName>
        <fullName evidence="1">Uncharacterized protein</fullName>
    </submittedName>
</protein>
<dbReference type="EMBL" id="HACG01009437">
    <property type="protein sequence ID" value="CEK56302.1"/>
    <property type="molecule type" value="Transcribed_RNA"/>
</dbReference>
<dbReference type="AlphaFoldDB" id="A0A0B6YJD3"/>
<sequence>KQVSAACQLRQEHVINEKSPVLAPISNRKRYVEECVKTATETGLNYRDCVLEKIECLEVLKSRCWSNMSKILAGGINHRGINLVIVPIYSMEWQETNLKEIPAGREEFYRKRKDIYDEESVYIDSRVVAIMGFMIGRPLPGNSENNPIPML</sequence>
<feature type="non-terminal residue" evidence="1">
    <location>
        <position position="151"/>
    </location>
</feature>
<organism evidence="1">
    <name type="scientific">Arion vulgaris</name>
    <dbReference type="NCBI Taxonomy" id="1028688"/>
    <lineage>
        <taxon>Eukaryota</taxon>
        <taxon>Metazoa</taxon>
        <taxon>Spiralia</taxon>
        <taxon>Lophotrochozoa</taxon>
        <taxon>Mollusca</taxon>
        <taxon>Gastropoda</taxon>
        <taxon>Heterobranchia</taxon>
        <taxon>Euthyneura</taxon>
        <taxon>Panpulmonata</taxon>
        <taxon>Eupulmonata</taxon>
        <taxon>Stylommatophora</taxon>
        <taxon>Helicina</taxon>
        <taxon>Arionoidea</taxon>
        <taxon>Arionidae</taxon>
        <taxon>Arion</taxon>
    </lineage>
</organism>
<evidence type="ECO:0000313" key="1">
    <source>
        <dbReference type="EMBL" id="CEK56302.1"/>
    </source>
</evidence>
<proteinExistence type="predicted"/>
<name>A0A0B6YJD3_9EUPU</name>